<name>A0A873WBP7_9CAUD</name>
<sequence>MGLTPQPIAPTFRLEANSKDITATIKDRFVSLSLKDETGNTSDMLEIVLADHIPDKPIQKPPTGAELQLYLGYDGKAQYMGLFVVDEIEMHGPPDRMTIRARAAPYDKSKGGKENLQTQKVRSWKAGTTIGAMVQKIAKEHGMEGAVAASLASIKLPHIDQPDESDLNLLLRIAKKYDAVVKPSGGKLVMAKRGEFKSVSGQDLPTITLVKSDDTTWSMAEQKRETAGKVVAYYHAVKQAKRHEVSVGSGEPVRRLKQYYPTQEMAVAAAKAELSRRQRAMQTMTITGPGRTDLAAECQVKLQGWRDGVPVEWIATRVEHVLDSSGYVCHVDLEQPNAGQAEAVEDEAA</sequence>
<protein>
    <submittedName>
        <fullName evidence="1">Baseplate hub protein</fullName>
    </submittedName>
</protein>
<dbReference type="SUPFAM" id="SSF69279">
    <property type="entry name" value="Phage tail proteins"/>
    <property type="match status" value="1"/>
</dbReference>
<dbReference type="Pfam" id="PF05954">
    <property type="entry name" value="Phage_GPD"/>
    <property type="match status" value="1"/>
</dbReference>
<dbReference type="Proteomes" id="UP000663491">
    <property type="component" value="Segment"/>
</dbReference>
<proteinExistence type="predicted"/>
<reference evidence="1" key="1">
    <citation type="submission" date="2020-07" db="EMBL/GenBank/DDBJ databases">
        <title>Complete genome sequence of Burkholderia cenocepacia myophage Mica.</title>
        <authorList>
            <person name="Garcia J.A."/>
            <person name="Yao G.W."/>
            <person name="Guadalupe Vizoso-Pinto M."/>
            <person name="Gonzalez C."/>
            <person name="Liu M.L."/>
            <person name="Gill J."/>
        </authorList>
    </citation>
    <scope>NUCLEOTIDE SEQUENCE</scope>
</reference>
<accession>A0A873WBP7</accession>
<dbReference type="EMBL" id="MT701586">
    <property type="protein sequence ID" value="QPB08640.1"/>
    <property type="molecule type" value="Genomic_DNA"/>
</dbReference>
<keyword evidence="2" id="KW-1185">Reference proteome</keyword>
<evidence type="ECO:0000313" key="1">
    <source>
        <dbReference type="EMBL" id="QPB08640.1"/>
    </source>
</evidence>
<gene>
    <name evidence="1" type="ORF">CPT_Mica_027</name>
</gene>
<organism evidence="1 2">
    <name type="scientific">Burkholderia phage Mica</name>
    <dbReference type="NCBI Taxonomy" id="2767579"/>
    <lineage>
        <taxon>Viruses</taxon>
        <taxon>Duplodnaviria</taxon>
        <taxon>Heunggongvirae</taxon>
        <taxon>Uroviricota</taxon>
        <taxon>Caudoviricetes</taxon>
        <taxon>Micavirus</taxon>
        <taxon>Micavirus Mica</taxon>
    </lineage>
</organism>
<evidence type="ECO:0000313" key="2">
    <source>
        <dbReference type="Proteomes" id="UP000663491"/>
    </source>
</evidence>